<evidence type="ECO:0000313" key="1">
    <source>
        <dbReference type="EMBL" id="KAF7259969.1"/>
    </source>
</evidence>
<dbReference type="EMBL" id="JTDE01000952">
    <property type="protein sequence ID" value="KAF7259969.1"/>
    <property type="molecule type" value="Genomic_DNA"/>
</dbReference>
<reference evidence="1" key="1">
    <citation type="submission" date="2019-07" db="EMBL/GenBank/DDBJ databases">
        <title>Annotation for the trematode Paragonimus miyazaki's.</title>
        <authorList>
            <person name="Choi Y.-J."/>
        </authorList>
    </citation>
    <scope>NUCLEOTIDE SEQUENCE</scope>
    <source>
        <strain evidence="1">Japan</strain>
    </source>
</reference>
<dbReference type="OrthoDB" id="10484106at2759"/>
<comment type="caution">
    <text evidence="1">The sequence shown here is derived from an EMBL/GenBank/DDBJ whole genome shotgun (WGS) entry which is preliminary data.</text>
</comment>
<organism evidence="1 2">
    <name type="scientific">Paragonimus skrjabini miyazakii</name>
    <dbReference type="NCBI Taxonomy" id="59628"/>
    <lineage>
        <taxon>Eukaryota</taxon>
        <taxon>Metazoa</taxon>
        <taxon>Spiralia</taxon>
        <taxon>Lophotrochozoa</taxon>
        <taxon>Platyhelminthes</taxon>
        <taxon>Trematoda</taxon>
        <taxon>Digenea</taxon>
        <taxon>Plagiorchiida</taxon>
        <taxon>Troglotremata</taxon>
        <taxon>Troglotrematidae</taxon>
        <taxon>Paragonimus</taxon>
    </lineage>
</organism>
<dbReference type="Proteomes" id="UP000822476">
    <property type="component" value="Unassembled WGS sequence"/>
</dbReference>
<accession>A0A8S9YXX7</accession>
<proteinExistence type="predicted"/>
<evidence type="ECO:0000313" key="2">
    <source>
        <dbReference type="Proteomes" id="UP000822476"/>
    </source>
</evidence>
<protein>
    <submittedName>
        <fullName evidence="1">Uncharacterized protein</fullName>
    </submittedName>
</protein>
<gene>
    <name evidence="1" type="ORF">EG68_05315</name>
</gene>
<sequence>MEFDLRLMRLGYFQPWGFYLRGGLSEPLTVEKVGNFALFKTITF</sequence>
<name>A0A8S9YXX7_9TREM</name>
<dbReference type="AlphaFoldDB" id="A0A8S9YXX7"/>
<keyword evidence="2" id="KW-1185">Reference proteome</keyword>